<protein>
    <submittedName>
        <fullName evidence="7">Membrane protein</fullName>
    </submittedName>
</protein>
<dbReference type="PANTHER" id="PTHR30213">
    <property type="entry name" value="INNER MEMBRANE PROTEIN YHJD"/>
    <property type="match status" value="1"/>
</dbReference>
<feature type="transmembrane region" description="Helical" evidence="6">
    <location>
        <begin position="33"/>
        <end position="55"/>
    </location>
</feature>
<keyword evidence="8" id="KW-1185">Reference proteome</keyword>
<dbReference type="PIRSF" id="PIRSF035875">
    <property type="entry name" value="RNase_BN"/>
    <property type="match status" value="1"/>
</dbReference>
<evidence type="ECO:0000256" key="1">
    <source>
        <dbReference type="ARBA" id="ARBA00004651"/>
    </source>
</evidence>
<keyword evidence="2" id="KW-1003">Cell membrane</keyword>
<reference evidence="7 8" key="1">
    <citation type="submission" date="2024-06" db="EMBL/GenBank/DDBJ databases">
        <title>Genomic Encyclopedia of Type Strains, Phase IV (KMG-IV): sequencing the most valuable type-strain genomes for metagenomic binning, comparative biology and taxonomic classification.</title>
        <authorList>
            <person name="Goeker M."/>
        </authorList>
    </citation>
    <scope>NUCLEOTIDE SEQUENCE [LARGE SCALE GENOMIC DNA]</scope>
    <source>
        <strain evidence="7 8">DSM 28302</strain>
    </source>
</reference>
<keyword evidence="3 6" id="KW-0812">Transmembrane</keyword>
<comment type="subcellular location">
    <subcellularLocation>
        <location evidence="1">Cell membrane</location>
        <topology evidence="1">Multi-pass membrane protein</topology>
    </subcellularLocation>
</comment>
<dbReference type="InterPro" id="IPR017039">
    <property type="entry name" value="Virul_fac_BrkB"/>
</dbReference>
<dbReference type="EMBL" id="JBEPLN010000001">
    <property type="protein sequence ID" value="MET3633375.1"/>
    <property type="molecule type" value="Genomic_DNA"/>
</dbReference>
<dbReference type="RefSeq" id="WP_354366904.1">
    <property type="nucleotide sequence ID" value="NZ_JBEPLN010000001.1"/>
</dbReference>
<evidence type="ECO:0000313" key="8">
    <source>
        <dbReference type="Proteomes" id="UP001549037"/>
    </source>
</evidence>
<evidence type="ECO:0000256" key="4">
    <source>
        <dbReference type="ARBA" id="ARBA00022989"/>
    </source>
</evidence>
<dbReference type="Proteomes" id="UP001549037">
    <property type="component" value="Unassembled WGS sequence"/>
</dbReference>
<feature type="transmembrane region" description="Helical" evidence="6">
    <location>
        <begin position="93"/>
        <end position="112"/>
    </location>
</feature>
<dbReference type="Pfam" id="PF03631">
    <property type="entry name" value="Virul_fac_BrkB"/>
    <property type="match status" value="1"/>
</dbReference>
<keyword evidence="5 6" id="KW-0472">Membrane</keyword>
<feature type="transmembrane region" description="Helical" evidence="6">
    <location>
        <begin position="210"/>
        <end position="229"/>
    </location>
</feature>
<sequence length="304" mass="35062">MKSFIVRIRTSQSIRAFFGYYKSSEMSLSSIAVAYYLLLTIFPFLILLANIFPYLNIDTSDLLLFLRDNLPKQLYGSIANIIRGIFDQPSSGFLWLSLVTGFWTMSRSLNFLQQSFNKAYDVQDHRDFIVSYAIGLVVSVGVVVLLSSAIVLSTFGKTILGLIHSRLQLDSKMYSILMHFAQPATIAILFIMLAFLYYLLPNVKIRKWHYILPGTIFSSFVLVFTTSLFGQYVNYTLNRMVNLRNFGSITTFAIMIWSIFFARVLIMGAIFNATYQRRFEEEFTLRRGDVRELIQARRNSDNKE</sequence>
<evidence type="ECO:0000256" key="3">
    <source>
        <dbReference type="ARBA" id="ARBA00022692"/>
    </source>
</evidence>
<keyword evidence="4 6" id="KW-1133">Transmembrane helix</keyword>
<evidence type="ECO:0000256" key="5">
    <source>
        <dbReference type="ARBA" id="ARBA00023136"/>
    </source>
</evidence>
<proteinExistence type="predicted"/>
<evidence type="ECO:0000256" key="6">
    <source>
        <dbReference type="SAM" id="Phobius"/>
    </source>
</evidence>
<gene>
    <name evidence="7" type="ORF">ABID28_000005</name>
</gene>
<dbReference type="PANTHER" id="PTHR30213:SF0">
    <property type="entry name" value="UPF0761 MEMBRANE PROTEIN YIHY"/>
    <property type="match status" value="1"/>
</dbReference>
<accession>A0ABV2JC85</accession>
<feature type="transmembrane region" description="Helical" evidence="6">
    <location>
        <begin position="132"/>
        <end position="156"/>
    </location>
</feature>
<organism evidence="7 8">
    <name type="scientific">Streptococcus porcorum</name>
    <dbReference type="NCBI Taxonomy" id="701526"/>
    <lineage>
        <taxon>Bacteria</taxon>
        <taxon>Bacillati</taxon>
        <taxon>Bacillota</taxon>
        <taxon>Bacilli</taxon>
        <taxon>Lactobacillales</taxon>
        <taxon>Streptococcaceae</taxon>
        <taxon>Streptococcus</taxon>
    </lineage>
</organism>
<comment type="caution">
    <text evidence="7">The sequence shown here is derived from an EMBL/GenBank/DDBJ whole genome shotgun (WGS) entry which is preliminary data.</text>
</comment>
<name>A0ABV2JC85_9STRE</name>
<feature type="transmembrane region" description="Helical" evidence="6">
    <location>
        <begin position="249"/>
        <end position="271"/>
    </location>
</feature>
<evidence type="ECO:0000256" key="2">
    <source>
        <dbReference type="ARBA" id="ARBA00022475"/>
    </source>
</evidence>
<feature type="transmembrane region" description="Helical" evidence="6">
    <location>
        <begin position="176"/>
        <end position="198"/>
    </location>
</feature>
<evidence type="ECO:0000313" key="7">
    <source>
        <dbReference type="EMBL" id="MET3633375.1"/>
    </source>
</evidence>